<keyword evidence="3" id="KW-1185">Reference proteome</keyword>
<accession>A0A165P4D5</accession>
<dbReference type="InterPro" id="IPR023214">
    <property type="entry name" value="HAD_sf"/>
</dbReference>
<evidence type="ECO:0008006" key="4">
    <source>
        <dbReference type="Google" id="ProtNLM"/>
    </source>
</evidence>
<dbReference type="AlphaFoldDB" id="A0A165P4D5"/>
<evidence type="ECO:0000313" key="3">
    <source>
        <dbReference type="Proteomes" id="UP000076761"/>
    </source>
</evidence>
<proteinExistence type="predicted"/>
<dbReference type="STRING" id="1314782.A0A165P4D5"/>
<evidence type="ECO:0000313" key="2">
    <source>
        <dbReference type="EMBL" id="KZT20502.1"/>
    </source>
</evidence>
<protein>
    <recommendedName>
        <fullName evidence="4">FCP1 homology domain-containing protein</fullName>
    </recommendedName>
</protein>
<organism evidence="2 3">
    <name type="scientific">Neolentinus lepideus HHB14362 ss-1</name>
    <dbReference type="NCBI Taxonomy" id="1314782"/>
    <lineage>
        <taxon>Eukaryota</taxon>
        <taxon>Fungi</taxon>
        <taxon>Dikarya</taxon>
        <taxon>Basidiomycota</taxon>
        <taxon>Agaricomycotina</taxon>
        <taxon>Agaricomycetes</taxon>
        <taxon>Gloeophyllales</taxon>
        <taxon>Gloeophyllaceae</taxon>
        <taxon>Neolentinus</taxon>
    </lineage>
</organism>
<dbReference type="OrthoDB" id="1711508at2759"/>
<dbReference type="Proteomes" id="UP000076761">
    <property type="component" value="Unassembled WGS sequence"/>
</dbReference>
<dbReference type="EMBL" id="KV425619">
    <property type="protein sequence ID" value="KZT20502.1"/>
    <property type="molecule type" value="Genomic_DNA"/>
</dbReference>
<feature type="region of interest" description="Disordered" evidence="1">
    <location>
        <begin position="184"/>
        <end position="212"/>
    </location>
</feature>
<reference evidence="2 3" key="1">
    <citation type="journal article" date="2016" name="Mol. Biol. Evol.">
        <title>Comparative Genomics of Early-Diverging Mushroom-Forming Fungi Provides Insights into the Origins of Lignocellulose Decay Capabilities.</title>
        <authorList>
            <person name="Nagy L.G."/>
            <person name="Riley R."/>
            <person name="Tritt A."/>
            <person name="Adam C."/>
            <person name="Daum C."/>
            <person name="Floudas D."/>
            <person name="Sun H."/>
            <person name="Yadav J.S."/>
            <person name="Pangilinan J."/>
            <person name="Larsson K.H."/>
            <person name="Matsuura K."/>
            <person name="Barry K."/>
            <person name="Labutti K."/>
            <person name="Kuo R."/>
            <person name="Ohm R.A."/>
            <person name="Bhattacharya S.S."/>
            <person name="Shirouzu T."/>
            <person name="Yoshinaga Y."/>
            <person name="Martin F.M."/>
            <person name="Grigoriev I.V."/>
            <person name="Hibbett D.S."/>
        </authorList>
    </citation>
    <scope>NUCLEOTIDE SEQUENCE [LARGE SCALE GENOMIC DNA]</scope>
    <source>
        <strain evidence="2 3">HHB14362 ss-1</strain>
    </source>
</reference>
<dbReference type="Gene3D" id="3.40.50.1000">
    <property type="entry name" value="HAD superfamily/HAD-like"/>
    <property type="match status" value="1"/>
</dbReference>
<dbReference type="InParanoid" id="A0A165P4D5"/>
<gene>
    <name evidence="2" type="ORF">NEOLEDRAFT_1140608</name>
</gene>
<sequence length="293" mass="33050">MPTRPLHTSRRLCCIPVSSLQNYLFHSETRDRLDVLVWSSAHDKVETSFGEDLKAVWARDTLGLSSNQYCTSILGAAHPFESRYVDKKTQSTKDLGKPRDYFISFVDKKASGSPWSSRSHLQWLLPRPCSSPAVQAHSALTTLLLDDLPANRYVEPYNHNHAYIKECDAHTSTHWNWGEQRRIRSEGSGAHSPDPENDDDEEEGGGRACGDSARRSVRCDAASYCWYPGRDRETEQCYWLDQERRAVGEAQVQLIVSIQTESVPTTVASSSSVDNFDVHLDNRQKLRGASTYA</sequence>
<name>A0A165P4D5_9AGAM</name>
<evidence type="ECO:0000256" key="1">
    <source>
        <dbReference type="SAM" id="MobiDB-lite"/>
    </source>
</evidence>